<reference evidence="1 2" key="1">
    <citation type="submission" date="2016-10" db="EMBL/GenBank/DDBJ databases">
        <authorList>
            <person name="de Groot N.N."/>
        </authorList>
    </citation>
    <scope>NUCLEOTIDE SEQUENCE [LARGE SCALE GENOMIC DNA]</scope>
    <source>
        <strain evidence="1 2">ASO4-2</strain>
    </source>
</reference>
<organism evidence="1 2">
    <name type="scientific">Desulfonatronum thiosulfatophilum</name>
    <dbReference type="NCBI Taxonomy" id="617002"/>
    <lineage>
        <taxon>Bacteria</taxon>
        <taxon>Pseudomonadati</taxon>
        <taxon>Thermodesulfobacteriota</taxon>
        <taxon>Desulfovibrionia</taxon>
        <taxon>Desulfovibrionales</taxon>
        <taxon>Desulfonatronaceae</taxon>
        <taxon>Desulfonatronum</taxon>
    </lineage>
</organism>
<dbReference type="STRING" id="617002.SAMN05660653_01391"/>
<accession>A0A1G6C852</accession>
<evidence type="ECO:0000313" key="2">
    <source>
        <dbReference type="Proteomes" id="UP000198771"/>
    </source>
</evidence>
<sequence>MNKSMAICVGLLLAISTMIWGCAGNLPESQRIYYLQDNWGRSVQTANYNQTLNPTAGLTKAPVEGIDPKAAAHSVERYRESFKDGVEREQVSPIIIMGN</sequence>
<dbReference type="OrthoDB" id="8537668at2"/>
<gene>
    <name evidence="1" type="ORF">SAMN05660653_01391</name>
</gene>
<proteinExistence type="predicted"/>
<keyword evidence="2" id="KW-1185">Reference proteome</keyword>
<dbReference type="EMBL" id="FMXO01000007">
    <property type="protein sequence ID" value="SDB29069.1"/>
    <property type="molecule type" value="Genomic_DNA"/>
</dbReference>
<protein>
    <submittedName>
        <fullName evidence="1">Uncharacterized protein</fullName>
    </submittedName>
</protein>
<dbReference type="AlphaFoldDB" id="A0A1G6C852"/>
<name>A0A1G6C852_9BACT</name>
<dbReference type="Proteomes" id="UP000198771">
    <property type="component" value="Unassembled WGS sequence"/>
</dbReference>
<dbReference type="RefSeq" id="WP_092119184.1">
    <property type="nucleotide sequence ID" value="NZ_FMXO01000007.1"/>
</dbReference>
<evidence type="ECO:0000313" key="1">
    <source>
        <dbReference type="EMBL" id="SDB29069.1"/>
    </source>
</evidence>